<keyword evidence="2" id="KW-1185">Reference proteome</keyword>
<dbReference type="OrthoDB" id="6945224at2"/>
<organism evidence="1 2">
    <name type="scientific">Kaistella jeonii</name>
    <dbReference type="NCBI Taxonomy" id="266749"/>
    <lineage>
        <taxon>Bacteria</taxon>
        <taxon>Pseudomonadati</taxon>
        <taxon>Bacteroidota</taxon>
        <taxon>Flavobacteriia</taxon>
        <taxon>Flavobacteriales</taxon>
        <taxon>Weeksellaceae</taxon>
        <taxon>Chryseobacterium group</taxon>
        <taxon>Kaistella</taxon>
    </lineage>
</organism>
<accession>A0A0C1FFC8</accession>
<dbReference type="EMBL" id="JSYL01000001">
    <property type="protein sequence ID" value="KIA90513.1"/>
    <property type="molecule type" value="Genomic_DNA"/>
</dbReference>
<dbReference type="Proteomes" id="UP000031473">
    <property type="component" value="Unassembled WGS sequence"/>
</dbReference>
<dbReference type="STRING" id="266749.SAMN05421876_101309"/>
<proteinExistence type="predicted"/>
<reference evidence="1 2" key="1">
    <citation type="submission" date="2014-10" db="EMBL/GenBank/DDBJ databases">
        <title>Kaistella jeonii genome.</title>
        <authorList>
            <person name="Clayton J.T."/>
            <person name="Newman J.D."/>
        </authorList>
    </citation>
    <scope>NUCLEOTIDE SEQUENCE [LARGE SCALE GENOMIC DNA]</scope>
    <source>
        <strain evidence="1 2">DSM 17048</strain>
    </source>
</reference>
<dbReference type="RefSeq" id="WP_039347495.1">
    <property type="nucleotide sequence ID" value="NZ_FOLA01000001.1"/>
</dbReference>
<name>A0A0C1FFC8_9FLAO</name>
<comment type="caution">
    <text evidence="1">The sequence shown here is derived from an EMBL/GenBank/DDBJ whole genome shotgun (WGS) entry which is preliminary data.</text>
</comment>
<protein>
    <submittedName>
        <fullName evidence="1">Uncharacterized protein</fullName>
    </submittedName>
</protein>
<sequence>MDKENKIIKFNIFRYHLLPIDSNPKILELFPKKKYTLDDLKAIKNDLLKKILESLENSDSNTNPLKLEDKDGELFLFKIAQKKQAIITNNFKNKIVNNEPYVYVIINNNKDVQKIAISENFDAFSTTTVVKNLLKTILRKELRKFGLNIEIEQIFSSISFWEFIKSYKYKISYLNFEYIKPNMANISGKLPEDFRKLAENVNSHESHLTLKAPENGVLENIDKKNKVISGLVDYSSLGGGNIKVKIKGIRKQKSTSENPEFIEIREIDLEGQADQIIKLYKTIVE</sequence>
<gene>
    <name evidence="1" type="ORF">OA86_01110</name>
</gene>
<evidence type="ECO:0000313" key="1">
    <source>
        <dbReference type="EMBL" id="KIA90513.1"/>
    </source>
</evidence>
<evidence type="ECO:0000313" key="2">
    <source>
        <dbReference type="Proteomes" id="UP000031473"/>
    </source>
</evidence>
<dbReference type="AlphaFoldDB" id="A0A0C1FFC8"/>